<gene>
    <name evidence="1" type="ORF">RPERSI_LOCUS33732</name>
</gene>
<evidence type="ECO:0000313" key="1">
    <source>
        <dbReference type="EMBL" id="CAG8845589.1"/>
    </source>
</evidence>
<reference evidence="1" key="1">
    <citation type="submission" date="2021-06" db="EMBL/GenBank/DDBJ databases">
        <authorList>
            <person name="Kallberg Y."/>
            <person name="Tangrot J."/>
            <person name="Rosling A."/>
        </authorList>
    </citation>
    <scope>NUCLEOTIDE SEQUENCE</scope>
    <source>
        <strain evidence="1">MA461A</strain>
    </source>
</reference>
<keyword evidence="2" id="KW-1185">Reference proteome</keyword>
<dbReference type="EMBL" id="CAJVQC010147466">
    <property type="protein sequence ID" value="CAG8845589.1"/>
    <property type="molecule type" value="Genomic_DNA"/>
</dbReference>
<evidence type="ECO:0000313" key="2">
    <source>
        <dbReference type="Proteomes" id="UP000789920"/>
    </source>
</evidence>
<proteinExistence type="predicted"/>
<protein>
    <submittedName>
        <fullName evidence="1">7083_t:CDS:1</fullName>
    </submittedName>
</protein>
<organism evidence="1 2">
    <name type="scientific">Racocetra persica</name>
    <dbReference type="NCBI Taxonomy" id="160502"/>
    <lineage>
        <taxon>Eukaryota</taxon>
        <taxon>Fungi</taxon>
        <taxon>Fungi incertae sedis</taxon>
        <taxon>Mucoromycota</taxon>
        <taxon>Glomeromycotina</taxon>
        <taxon>Glomeromycetes</taxon>
        <taxon>Diversisporales</taxon>
        <taxon>Gigasporaceae</taxon>
        <taxon>Racocetra</taxon>
    </lineage>
</organism>
<feature type="non-terminal residue" evidence="1">
    <location>
        <position position="71"/>
    </location>
</feature>
<name>A0ACA9SPU5_9GLOM</name>
<sequence>GVQCVDGLIEKTFTLHIHILNWSGDILALAKVMNTTGHNSYKACCVLGYQYNPKDLPLQRHENYLQDIVTI</sequence>
<dbReference type="Proteomes" id="UP000789920">
    <property type="component" value="Unassembled WGS sequence"/>
</dbReference>
<feature type="non-terminal residue" evidence="1">
    <location>
        <position position="1"/>
    </location>
</feature>
<comment type="caution">
    <text evidence="1">The sequence shown here is derived from an EMBL/GenBank/DDBJ whole genome shotgun (WGS) entry which is preliminary data.</text>
</comment>
<accession>A0ACA9SPU5</accession>